<feature type="domain" description="Rho-GAP" evidence="5">
    <location>
        <begin position="558"/>
        <end position="767"/>
    </location>
</feature>
<dbReference type="PROSITE" id="PS50186">
    <property type="entry name" value="DEP"/>
    <property type="match status" value="1"/>
</dbReference>
<dbReference type="SMART" id="SM00324">
    <property type="entry name" value="RhoGAP"/>
    <property type="match status" value="1"/>
</dbReference>
<dbReference type="GO" id="GO:0005886">
    <property type="term" value="C:plasma membrane"/>
    <property type="evidence" value="ECO:0007669"/>
    <property type="project" value="TreeGrafter"/>
</dbReference>
<feature type="region of interest" description="Disordered" evidence="3">
    <location>
        <begin position="156"/>
        <end position="198"/>
    </location>
</feature>
<feature type="compositionally biased region" description="Acidic residues" evidence="3">
    <location>
        <begin position="936"/>
        <end position="967"/>
    </location>
</feature>
<evidence type="ECO:0000256" key="3">
    <source>
        <dbReference type="SAM" id="MobiDB-lite"/>
    </source>
</evidence>
<feature type="coiled-coil region" evidence="2">
    <location>
        <begin position="426"/>
        <end position="471"/>
    </location>
</feature>
<dbReference type="PROSITE" id="PS50238">
    <property type="entry name" value="RHOGAP"/>
    <property type="match status" value="1"/>
</dbReference>
<evidence type="ECO:0000256" key="1">
    <source>
        <dbReference type="PROSITE-ProRule" id="PRU01077"/>
    </source>
</evidence>
<feature type="compositionally biased region" description="Basic and acidic residues" evidence="3">
    <location>
        <begin position="911"/>
        <end position="935"/>
    </location>
</feature>
<dbReference type="GO" id="GO:0007264">
    <property type="term" value="P:small GTPase-mediated signal transduction"/>
    <property type="evidence" value="ECO:0007669"/>
    <property type="project" value="TreeGrafter"/>
</dbReference>
<dbReference type="InterPro" id="IPR027267">
    <property type="entry name" value="AH/BAR_dom_sf"/>
</dbReference>
<sequence>MAVLSLPLSFTNSFWSQDYRRGLEVLYRKLEQGVAENQEIVEFIRARSAAEAHLANSLINTTTSRKGTGFNADDGASLLLAFRGLQAEAGAQGQAHRTVANELATLVADPFEEWAEGFKTRIRQNKGTVLDSWLRSYEQAQGDVAKLKQQYLNKTRRADEAEDDAKYAPVDNVPDKYTSSPRIRPVDGRTPPQRSATVSERIAARFKELQKKGVDALATATTPDSDVSPIADDEKLLPRVDKGKAKEQIQEYIPQVASPPPMSPLEPSKQDIDRTASSVPPRALQPILLAGLSLSRSTVSQLLTRAAAELPLRPVRFPLLGEYQDAFTGEEFVTWLKDNVEGFGGNLDHAEEAARDLTEVENVLRRLGELGNQFEASDDAFYQFRPRAFNLDGTTPDKPEIVKRTGAFVNLVSKALAANGNGEPAYVRARQEAEEANREYRVSVRKLDRQRLGLEERIEETLKLLQRWENERLRAVKTVLLQFQGTLANLPKAIDPSIERQATLVAAYQPESDLTALIERYRTGPFRPDPQVYESVAHEESDVVFGIDLRKWAEGGWFTLTSGEEKKEIIPLVVNALLNGLNEAYAKMGDDDKRKTWIYEVPLPAVHHLREALNVIPPDQPIPAELLTKYDAPVLASTLKLWVLELDPPLALYEGWDEFRKLYPSVGSSSTATDGQVTEAERLKNVASALQRLPRVHLYVLDAIVKHLKTLMDNTSVEESDEVFITKLALSIGRTILRPKQETELSIQDRHPTLLFIDLLKHYDTLLPPTISRKKRESERKVPVRKRTAPIDMRVSRSRISIGADAKQLLAAQQAAAKGVKSPPLPPLPPPQALHDATQPVSPPPPPPEFKLPGPPPPLTQPQVPPPPLLQKPKTSPPPPVLHQSPVSSMPPRPQFKEPLPEDDDLPPRPTFREPPPEVDDAPARPKFVDPPPEKESEDEEDEEEDDDDDDEDDEEESEEEESEEEEEKPKVPPPPPPQPAPVQPQPKVASPRVPPPPPATSVIPPTPQKRLSATLGGRSSPIPSNEDIVLGSGKSTITRSGSGQTAQGPASVGIRGPRLARGGRGGGSVQNLVSSINRNSMSGSPSPQPPNSPNKINRLSGSPVRRPSTSNVVNRSSAAFSRRTMASDAEDEVVGGK</sequence>
<dbReference type="SUPFAM" id="SSF46785">
    <property type="entry name" value="Winged helix' DNA-binding domain"/>
    <property type="match status" value="1"/>
</dbReference>
<evidence type="ECO:0000259" key="4">
    <source>
        <dbReference type="PROSITE" id="PS50186"/>
    </source>
</evidence>
<dbReference type="OrthoDB" id="2155291at2759"/>
<feature type="compositionally biased region" description="Polar residues" evidence="3">
    <location>
        <begin position="1108"/>
        <end position="1120"/>
    </location>
</feature>
<dbReference type="Gene3D" id="1.10.555.10">
    <property type="entry name" value="Rho GTPase activation protein"/>
    <property type="match status" value="1"/>
</dbReference>
<dbReference type="SMART" id="SM00055">
    <property type="entry name" value="FCH"/>
    <property type="match status" value="1"/>
</dbReference>
<feature type="domain" description="DEP" evidence="4">
    <location>
        <begin position="306"/>
        <end position="386"/>
    </location>
</feature>
<dbReference type="Gene3D" id="1.20.1270.60">
    <property type="entry name" value="Arfaptin homology (AH) domain/BAR domain"/>
    <property type="match status" value="2"/>
</dbReference>
<feature type="compositionally biased region" description="Polar residues" evidence="3">
    <location>
        <begin position="1034"/>
        <end position="1049"/>
    </location>
</feature>
<protein>
    <submittedName>
        <fullName evidence="7">Uncharacterized protein</fullName>
    </submittedName>
</protein>
<feature type="compositionally biased region" description="Pro residues" evidence="3">
    <location>
        <begin position="823"/>
        <end position="832"/>
    </location>
</feature>
<dbReference type="SUPFAM" id="SSF103657">
    <property type="entry name" value="BAR/IMD domain-like"/>
    <property type="match status" value="1"/>
</dbReference>
<feature type="compositionally biased region" description="Pro residues" evidence="3">
    <location>
        <begin position="972"/>
        <end position="985"/>
    </location>
</feature>
<dbReference type="PANTHER" id="PTHR23065">
    <property type="entry name" value="PROLINE-SERINE-THREONINE PHOSPHATASE INTERACTING PROTEIN 1"/>
    <property type="match status" value="1"/>
</dbReference>
<evidence type="ECO:0000313" key="8">
    <source>
        <dbReference type="Proteomes" id="UP000559027"/>
    </source>
</evidence>
<dbReference type="GO" id="GO:0000935">
    <property type="term" value="C:division septum"/>
    <property type="evidence" value="ECO:0007669"/>
    <property type="project" value="TreeGrafter"/>
</dbReference>
<feature type="compositionally biased region" description="Pro residues" evidence="3">
    <location>
        <begin position="841"/>
        <end position="881"/>
    </location>
</feature>
<proteinExistence type="predicted"/>
<dbReference type="InterPro" id="IPR000591">
    <property type="entry name" value="DEP_dom"/>
</dbReference>
<comment type="caution">
    <text evidence="7">The sequence shown here is derived from an EMBL/GenBank/DDBJ whole genome shotgun (WGS) entry which is preliminary data.</text>
</comment>
<accession>A0A8H5LLL5</accession>
<dbReference type="AlphaFoldDB" id="A0A8H5LLL5"/>
<name>A0A8H5LLL5_9AGAR</name>
<reference evidence="7 8" key="1">
    <citation type="journal article" date="2020" name="ISME J.">
        <title>Uncovering the hidden diversity of litter-decomposition mechanisms in mushroom-forming fungi.</title>
        <authorList>
            <person name="Floudas D."/>
            <person name="Bentzer J."/>
            <person name="Ahren D."/>
            <person name="Johansson T."/>
            <person name="Persson P."/>
            <person name="Tunlid A."/>
        </authorList>
    </citation>
    <scope>NUCLEOTIDE SEQUENCE [LARGE SCALE GENOMIC DNA]</scope>
    <source>
        <strain evidence="7 8">CBS 146.42</strain>
    </source>
</reference>
<dbReference type="InterPro" id="IPR001060">
    <property type="entry name" value="FCH_dom"/>
</dbReference>
<dbReference type="GO" id="GO:0005737">
    <property type="term" value="C:cytoplasm"/>
    <property type="evidence" value="ECO:0007669"/>
    <property type="project" value="TreeGrafter"/>
</dbReference>
<evidence type="ECO:0000313" key="7">
    <source>
        <dbReference type="EMBL" id="KAF5361761.1"/>
    </source>
</evidence>
<dbReference type="EMBL" id="JAACJO010000002">
    <property type="protein sequence ID" value="KAF5361761.1"/>
    <property type="molecule type" value="Genomic_DNA"/>
</dbReference>
<feature type="region of interest" description="Disordered" evidence="3">
    <location>
        <begin position="256"/>
        <end position="276"/>
    </location>
</feature>
<evidence type="ECO:0000259" key="5">
    <source>
        <dbReference type="PROSITE" id="PS50238"/>
    </source>
</evidence>
<dbReference type="InterPro" id="IPR036390">
    <property type="entry name" value="WH_DNA-bd_sf"/>
</dbReference>
<dbReference type="Pfam" id="PF00620">
    <property type="entry name" value="RhoGAP"/>
    <property type="match status" value="1"/>
</dbReference>
<feature type="compositionally biased region" description="Acidic residues" evidence="3">
    <location>
        <begin position="1129"/>
        <end position="1138"/>
    </location>
</feature>
<evidence type="ECO:0000256" key="2">
    <source>
        <dbReference type="SAM" id="Coils"/>
    </source>
</evidence>
<dbReference type="GO" id="GO:0007010">
    <property type="term" value="P:cytoskeleton organization"/>
    <property type="evidence" value="ECO:0007669"/>
    <property type="project" value="TreeGrafter"/>
</dbReference>
<gene>
    <name evidence="7" type="ORF">D9756_002513</name>
</gene>
<dbReference type="InterPro" id="IPR031160">
    <property type="entry name" value="F_BAR_dom"/>
</dbReference>
<organism evidence="7 8">
    <name type="scientific">Leucocoprinus leucothites</name>
    <dbReference type="NCBI Taxonomy" id="201217"/>
    <lineage>
        <taxon>Eukaryota</taxon>
        <taxon>Fungi</taxon>
        <taxon>Dikarya</taxon>
        <taxon>Basidiomycota</taxon>
        <taxon>Agaricomycotina</taxon>
        <taxon>Agaricomycetes</taxon>
        <taxon>Agaricomycetidae</taxon>
        <taxon>Agaricales</taxon>
        <taxon>Agaricineae</taxon>
        <taxon>Agaricaceae</taxon>
        <taxon>Leucocoprinus</taxon>
    </lineage>
</organism>
<dbReference type="Pfam" id="PF00611">
    <property type="entry name" value="FCH"/>
    <property type="match status" value="1"/>
</dbReference>
<dbReference type="Proteomes" id="UP000559027">
    <property type="component" value="Unassembled WGS sequence"/>
</dbReference>
<feature type="region of interest" description="Disordered" evidence="3">
    <location>
        <begin position="814"/>
        <end position="1138"/>
    </location>
</feature>
<dbReference type="PANTHER" id="PTHR23065:SF17">
    <property type="entry name" value="RHO-GTPASE-ACTIVATING PROTEIN RGD2"/>
    <property type="match status" value="1"/>
</dbReference>
<feature type="domain" description="F-BAR" evidence="6">
    <location>
        <begin position="8"/>
        <end position="513"/>
    </location>
</feature>
<dbReference type="GO" id="GO:0005096">
    <property type="term" value="F:GTPase activator activity"/>
    <property type="evidence" value="ECO:0007669"/>
    <property type="project" value="TreeGrafter"/>
</dbReference>
<feature type="compositionally biased region" description="Pro residues" evidence="3">
    <location>
        <begin position="993"/>
        <end position="1008"/>
    </location>
</feature>
<feature type="region of interest" description="Disordered" evidence="3">
    <location>
        <begin position="771"/>
        <end position="792"/>
    </location>
</feature>
<evidence type="ECO:0000259" key="6">
    <source>
        <dbReference type="PROSITE" id="PS51741"/>
    </source>
</evidence>
<keyword evidence="8" id="KW-1185">Reference proteome</keyword>
<dbReference type="InterPro" id="IPR008936">
    <property type="entry name" value="Rho_GTPase_activation_prot"/>
</dbReference>
<keyword evidence="1 2" id="KW-0175">Coiled coil</keyword>
<dbReference type="PROSITE" id="PS51741">
    <property type="entry name" value="F_BAR"/>
    <property type="match status" value="1"/>
</dbReference>
<feature type="compositionally biased region" description="Polar residues" evidence="3">
    <location>
        <begin position="1070"/>
        <end position="1079"/>
    </location>
</feature>
<dbReference type="InterPro" id="IPR000198">
    <property type="entry name" value="RhoGAP_dom"/>
</dbReference>
<dbReference type="SUPFAM" id="SSF48350">
    <property type="entry name" value="GTPase activation domain, GAP"/>
    <property type="match status" value="1"/>
</dbReference>